<dbReference type="RefSeq" id="WP_236690107.1">
    <property type="nucleotide sequence ID" value="NZ_CP011542.1"/>
</dbReference>
<dbReference type="Proteomes" id="UP000035199">
    <property type="component" value="Chromosome"/>
</dbReference>
<evidence type="ECO:0000313" key="10">
    <source>
        <dbReference type="EMBL" id="AKK06590.1"/>
    </source>
</evidence>
<dbReference type="PROSITE" id="PS50893">
    <property type="entry name" value="ABC_TRANSPORTER_2"/>
    <property type="match status" value="1"/>
</dbReference>
<dbReference type="GO" id="GO:0015421">
    <property type="term" value="F:ABC-type oligopeptide transporter activity"/>
    <property type="evidence" value="ECO:0007669"/>
    <property type="project" value="TreeGrafter"/>
</dbReference>
<evidence type="ECO:0000256" key="4">
    <source>
        <dbReference type="ARBA" id="ARBA00022840"/>
    </source>
</evidence>
<comment type="subcellular location">
    <subcellularLocation>
        <location evidence="1">Cell membrane</location>
        <topology evidence="1">Multi-pass membrane protein</topology>
    </subcellularLocation>
</comment>
<dbReference type="InterPro" id="IPR003439">
    <property type="entry name" value="ABC_transporter-like_ATP-bd"/>
</dbReference>
<dbReference type="Pfam" id="PF00005">
    <property type="entry name" value="ABC_tran"/>
    <property type="match status" value="1"/>
</dbReference>
<reference evidence="11" key="2">
    <citation type="submission" date="2015-05" db="EMBL/GenBank/DDBJ databases">
        <title>Complete genome sequence of Corynebacterium mustelae DSM 45274, isolated from various tissues of a male ferret with lethal sepsis.</title>
        <authorList>
            <person name="Ruckert C."/>
            <person name="Albersmeier A."/>
            <person name="Winkler A."/>
            <person name="Tauch A."/>
        </authorList>
    </citation>
    <scope>NUCLEOTIDE SEQUENCE [LARGE SCALE GENOMIC DNA]</scope>
    <source>
        <strain evidence="11">DSM 45274</strain>
    </source>
</reference>
<evidence type="ECO:0000313" key="11">
    <source>
        <dbReference type="Proteomes" id="UP000035199"/>
    </source>
</evidence>
<dbReference type="PATRIC" id="fig|571915.4.peg.2434"/>
<evidence type="ECO:0000256" key="5">
    <source>
        <dbReference type="ARBA" id="ARBA00022989"/>
    </source>
</evidence>
<feature type="domain" description="ABC transmembrane type-1" evidence="9">
    <location>
        <begin position="15"/>
        <end position="288"/>
    </location>
</feature>
<reference evidence="10 11" key="1">
    <citation type="journal article" date="2015" name="Genome Announc.">
        <title>Complete Genome Sequence of the Type Strain Corynebacterium mustelae DSM 45274, Isolated from Various Tissues of a Male Ferret with Lethal Sepsis.</title>
        <authorList>
            <person name="Ruckert C."/>
            <person name="Eimer J."/>
            <person name="Winkler A."/>
            <person name="Tauch A."/>
        </authorList>
    </citation>
    <scope>NUCLEOTIDE SEQUENCE [LARGE SCALE GENOMIC DNA]</scope>
    <source>
        <strain evidence="10 11">DSM 45274</strain>
    </source>
</reference>
<keyword evidence="3" id="KW-0547">Nucleotide-binding</keyword>
<dbReference type="PANTHER" id="PTHR43394:SF1">
    <property type="entry name" value="ATP-BINDING CASSETTE SUB-FAMILY B MEMBER 10, MITOCHONDRIAL"/>
    <property type="match status" value="1"/>
</dbReference>
<keyword evidence="5 7" id="KW-1133">Transmembrane helix</keyword>
<proteinExistence type="predicted"/>
<dbReference type="CDD" id="cd18551">
    <property type="entry name" value="ABC_6TM_LmrA_like"/>
    <property type="match status" value="1"/>
</dbReference>
<dbReference type="GO" id="GO:0016887">
    <property type="term" value="F:ATP hydrolysis activity"/>
    <property type="evidence" value="ECO:0007669"/>
    <property type="project" value="InterPro"/>
</dbReference>
<dbReference type="InterPro" id="IPR003593">
    <property type="entry name" value="AAA+_ATPase"/>
</dbReference>
<dbReference type="InterPro" id="IPR027417">
    <property type="entry name" value="P-loop_NTPase"/>
</dbReference>
<dbReference type="InterPro" id="IPR036640">
    <property type="entry name" value="ABC1_TM_sf"/>
</dbReference>
<feature type="transmembrane region" description="Helical" evidence="7">
    <location>
        <begin position="143"/>
        <end position="163"/>
    </location>
</feature>
<feature type="domain" description="ABC transporter" evidence="8">
    <location>
        <begin position="327"/>
        <end position="542"/>
    </location>
</feature>
<keyword evidence="4" id="KW-0067">ATP-binding</keyword>
<feature type="transmembrane region" description="Helical" evidence="7">
    <location>
        <begin position="117"/>
        <end position="137"/>
    </location>
</feature>
<dbReference type="AlphaFoldDB" id="A0A0G3H1D0"/>
<sequence length="542" mass="57617">MNFAFLIKTNRKLIALAVVFSLLTTAVTLLQPAYVGMLLTAAGSGEITAPLITLLGVLVGGAILSGLTMFVSSLAADKAVRELRRKLSRHLMALTVAEYEKRGAGGFVTRITSDTTIVSTAFSSALVDTIGGITIVIGAVVDMVLLLVVVVVVGLSIGIIAAASSRIGSLSQTVQDHLSRLGEIFQNSLSVIRTIKSLRAERTVVGLLDQEITSCYQARKKMNVVEAILMPLSTLTGYVALIVVLVVDAIRVSRGAISTEQLVVFATALFVVMAPIGQVSVAFSSFFEAKGAMVRIKELFTLPIEDIEPTRGSVDKHKAPIAAAFPFEFRSVSYGFRDAQVLSDTNLDVRAGEKVALMGPSGSGKSTMLSLPLRFYQPTSGTILVDGATIADQSLFDLRGTVAYVEQEPNLLPGTLKENLLLGVAEPPTDSELIELLRQCGLFDFASQSGLRREVGAANSGVSGGERQRIAIIRAIIQKAPIIVVDEPTSALDTNTAITVMSLLMDIPATVVYSTHDRQVARLADRSLSIADGRIVPTPDDS</sequence>
<keyword evidence="2 7" id="KW-0812">Transmembrane</keyword>
<dbReference type="InterPro" id="IPR011527">
    <property type="entry name" value="ABC1_TM_dom"/>
</dbReference>
<dbReference type="STRING" id="571915.CMUST_11385"/>
<keyword evidence="6 7" id="KW-0472">Membrane</keyword>
<evidence type="ECO:0000256" key="7">
    <source>
        <dbReference type="SAM" id="Phobius"/>
    </source>
</evidence>
<organism evidence="10 11">
    <name type="scientific">Corynebacterium mustelae</name>
    <dbReference type="NCBI Taxonomy" id="571915"/>
    <lineage>
        <taxon>Bacteria</taxon>
        <taxon>Bacillati</taxon>
        <taxon>Actinomycetota</taxon>
        <taxon>Actinomycetes</taxon>
        <taxon>Mycobacteriales</taxon>
        <taxon>Corynebacteriaceae</taxon>
        <taxon>Corynebacterium</taxon>
    </lineage>
</organism>
<evidence type="ECO:0000259" key="9">
    <source>
        <dbReference type="PROSITE" id="PS50929"/>
    </source>
</evidence>
<dbReference type="SUPFAM" id="SSF52540">
    <property type="entry name" value="P-loop containing nucleoside triphosphate hydrolases"/>
    <property type="match status" value="1"/>
</dbReference>
<feature type="transmembrane region" description="Helical" evidence="7">
    <location>
        <begin position="227"/>
        <end position="250"/>
    </location>
</feature>
<dbReference type="KEGG" id="cmv:CMUST_11385"/>
<dbReference type="PANTHER" id="PTHR43394">
    <property type="entry name" value="ATP-DEPENDENT PERMEASE MDL1, MITOCHONDRIAL"/>
    <property type="match status" value="1"/>
</dbReference>
<evidence type="ECO:0000256" key="2">
    <source>
        <dbReference type="ARBA" id="ARBA00022692"/>
    </source>
</evidence>
<accession>A0A0G3H1D0</accession>
<dbReference type="GO" id="GO:0005524">
    <property type="term" value="F:ATP binding"/>
    <property type="evidence" value="ECO:0007669"/>
    <property type="project" value="UniProtKB-KW"/>
</dbReference>
<feature type="transmembrane region" description="Helical" evidence="7">
    <location>
        <begin position="48"/>
        <end position="76"/>
    </location>
</feature>
<dbReference type="Pfam" id="PF00664">
    <property type="entry name" value="ABC_membrane"/>
    <property type="match status" value="1"/>
</dbReference>
<dbReference type="Gene3D" id="1.20.1560.10">
    <property type="entry name" value="ABC transporter type 1, transmembrane domain"/>
    <property type="match status" value="1"/>
</dbReference>
<name>A0A0G3H1D0_9CORY</name>
<dbReference type="PROSITE" id="PS00211">
    <property type="entry name" value="ABC_TRANSPORTER_1"/>
    <property type="match status" value="1"/>
</dbReference>
<evidence type="ECO:0000259" key="8">
    <source>
        <dbReference type="PROSITE" id="PS50893"/>
    </source>
</evidence>
<gene>
    <name evidence="10" type="ORF">CMUST_11385</name>
</gene>
<evidence type="ECO:0000256" key="6">
    <source>
        <dbReference type="ARBA" id="ARBA00023136"/>
    </source>
</evidence>
<protein>
    <submittedName>
        <fullName evidence="10">ABC-type multidrug transport system, ATPase and permease component</fullName>
    </submittedName>
</protein>
<dbReference type="SMART" id="SM00382">
    <property type="entry name" value="AAA"/>
    <property type="match status" value="1"/>
</dbReference>
<feature type="transmembrane region" description="Helical" evidence="7">
    <location>
        <begin position="262"/>
        <end position="287"/>
    </location>
</feature>
<dbReference type="InterPro" id="IPR039421">
    <property type="entry name" value="Type_1_exporter"/>
</dbReference>
<dbReference type="SUPFAM" id="SSF90123">
    <property type="entry name" value="ABC transporter transmembrane region"/>
    <property type="match status" value="1"/>
</dbReference>
<evidence type="ECO:0000256" key="3">
    <source>
        <dbReference type="ARBA" id="ARBA00022741"/>
    </source>
</evidence>
<evidence type="ECO:0000256" key="1">
    <source>
        <dbReference type="ARBA" id="ARBA00004651"/>
    </source>
</evidence>
<dbReference type="Gene3D" id="3.40.50.300">
    <property type="entry name" value="P-loop containing nucleotide triphosphate hydrolases"/>
    <property type="match status" value="1"/>
</dbReference>
<keyword evidence="11" id="KW-1185">Reference proteome</keyword>
<dbReference type="EMBL" id="CP011542">
    <property type="protein sequence ID" value="AKK06590.1"/>
    <property type="molecule type" value="Genomic_DNA"/>
</dbReference>
<dbReference type="PROSITE" id="PS50929">
    <property type="entry name" value="ABC_TM1F"/>
    <property type="match status" value="1"/>
</dbReference>
<dbReference type="GO" id="GO:0005886">
    <property type="term" value="C:plasma membrane"/>
    <property type="evidence" value="ECO:0007669"/>
    <property type="project" value="UniProtKB-SubCell"/>
</dbReference>
<dbReference type="InterPro" id="IPR017871">
    <property type="entry name" value="ABC_transporter-like_CS"/>
</dbReference>